<gene>
    <name evidence="2" type="ORF">XELAEV_18031462mg</name>
</gene>
<reference evidence="3" key="1">
    <citation type="journal article" date="2016" name="Nature">
        <title>Genome evolution in the allotetraploid frog Xenopus laevis.</title>
        <authorList>
            <person name="Session A.M."/>
            <person name="Uno Y."/>
            <person name="Kwon T."/>
            <person name="Chapman J.A."/>
            <person name="Toyoda A."/>
            <person name="Takahashi S."/>
            <person name="Fukui A."/>
            <person name="Hikosaka A."/>
            <person name="Suzuki A."/>
            <person name="Kondo M."/>
            <person name="van Heeringen S.J."/>
            <person name="Quigley I."/>
            <person name="Heinz S."/>
            <person name="Ogino H."/>
            <person name="Ochi H."/>
            <person name="Hellsten U."/>
            <person name="Lyons J.B."/>
            <person name="Simakov O."/>
            <person name="Putnam N."/>
            <person name="Stites J."/>
            <person name="Kuroki Y."/>
            <person name="Tanaka T."/>
            <person name="Michiue T."/>
            <person name="Watanabe M."/>
            <person name="Bogdanovic O."/>
            <person name="Lister R."/>
            <person name="Georgiou G."/>
            <person name="Paranjpe S.S."/>
            <person name="van Kruijsbergen I."/>
            <person name="Shu S."/>
            <person name="Carlson J."/>
            <person name="Kinoshita T."/>
            <person name="Ohta Y."/>
            <person name="Mawaribuchi S."/>
            <person name="Jenkins J."/>
            <person name="Grimwood J."/>
            <person name="Schmutz J."/>
            <person name="Mitros T."/>
            <person name="Mozaffari S.V."/>
            <person name="Suzuki Y."/>
            <person name="Haramoto Y."/>
            <person name="Yamamoto T.S."/>
            <person name="Takagi C."/>
            <person name="Heald R."/>
            <person name="Miller K."/>
            <person name="Haudenschild C."/>
            <person name="Kitzman J."/>
            <person name="Nakayama T."/>
            <person name="Izutsu Y."/>
            <person name="Robert J."/>
            <person name="Fortriede J."/>
            <person name="Burns K."/>
            <person name="Lotay V."/>
            <person name="Karimi K."/>
            <person name="Yasuoka Y."/>
            <person name="Dichmann D.S."/>
            <person name="Flajnik M.F."/>
            <person name="Houston D.W."/>
            <person name="Shendure J."/>
            <person name="DuPasquier L."/>
            <person name="Vize P.D."/>
            <person name="Zorn A.M."/>
            <person name="Ito M."/>
            <person name="Marcotte E.M."/>
            <person name="Wallingford J.B."/>
            <person name="Ito Y."/>
            <person name="Asashima M."/>
            <person name="Ueno N."/>
            <person name="Matsuda Y."/>
            <person name="Veenstra G.J."/>
            <person name="Fujiyama A."/>
            <person name="Harland R.M."/>
            <person name="Taira M."/>
            <person name="Rokhsar D.S."/>
        </authorList>
    </citation>
    <scope>NUCLEOTIDE SEQUENCE [LARGE SCALE GENOMIC DNA]</scope>
    <source>
        <strain evidence="3">J</strain>
    </source>
</reference>
<feature type="region of interest" description="Disordered" evidence="1">
    <location>
        <begin position="1"/>
        <end position="38"/>
    </location>
</feature>
<proteinExistence type="predicted"/>
<sequence length="75" mass="8303">MHDSEHKRQRGLETGSVSAHGDSRRDAPGGKRSMQSLTDSWRWTATTAGIPYLPCEVSRSILQPVRVEIVLIISS</sequence>
<evidence type="ECO:0000256" key="1">
    <source>
        <dbReference type="SAM" id="MobiDB-lite"/>
    </source>
</evidence>
<accession>A0A974CN38</accession>
<organism evidence="2 3">
    <name type="scientific">Xenopus laevis</name>
    <name type="common">African clawed frog</name>
    <dbReference type="NCBI Taxonomy" id="8355"/>
    <lineage>
        <taxon>Eukaryota</taxon>
        <taxon>Metazoa</taxon>
        <taxon>Chordata</taxon>
        <taxon>Craniata</taxon>
        <taxon>Vertebrata</taxon>
        <taxon>Euteleostomi</taxon>
        <taxon>Amphibia</taxon>
        <taxon>Batrachia</taxon>
        <taxon>Anura</taxon>
        <taxon>Pipoidea</taxon>
        <taxon>Pipidae</taxon>
        <taxon>Xenopodinae</taxon>
        <taxon>Xenopus</taxon>
        <taxon>Xenopus</taxon>
    </lineage>
</organism>
<dbReference type="AlphaFoldDB" id="A0A974CN38"/>
<protein>
    <submittedName>
        <fullName evidence="2">Uncharacterized protein</fullName>
    </submittedName>
</protein>
<dbReference type="EMBL" id="CM004476">
    <property type="protein sequence ID" value="OCT76267.1"/>
    <property type="molecule type" value="Genomic_DNA"/>
</dbReference>
<evidence type="ECO:0000313" key="3">
    <source>
        <dbReference type="Proteomes" id="UP000694892"/>
    </source>
</evidence>
<evidence type="ECO:0000313" key="2">
    <source>
        <dbReference type="EMBL" id="OCT76267.1"/>
    </source>
</evidence>
<name>A0A974CN38_XENLA</name>
<dbReference type="Proteomes" id="UP000694892">
    <property type="component" value="Chromosome 6L"/>
</dbReference>